<accession>A0A9X1ZU56</accession>
<dbReference type="AlphaFoldDB" id="A0A9X1ZU56"/>
<keyword evidence="6" id="KW-1185">Reference proteome</keyword>
<dbReference type="Gene3D" id="2.60.120.10">
    <property type="entry name" value="Jelly Rolls"/>
    <property type="match status" value="1"/>
</dbReference>
<gene>
    <name evidence="5" type="ORF">MF646_00450</name>
</gene>
<dbReference type="PROSITE" id="PS01124">
    <property type="entry name" value="HTH_ARAC_FAMILY_2"/>
    <property type="match status" value="1"/>
</dbReference>
<dbReference type="InterPro" id="IPR018062">
    <property type="entry name" value="HTH_AraC-typ_CS"/>
</dbReference>
<organism evidence="5 6">
    <name type="scientific">Halalkalibacter alkaliphilus</name>
    <dbReference type="NCBI Taxonomy" id="2917993"/>
    <lineage>
        <taxon>Bacteria</taxon>
        <taxon>Bacillati</taxon>
        <taxon>Bacillota</taxon>
        <taxon>Bacilli</taxon>
        <taxon>Bacillales</taxon>
        <taxon>Bacillaceae</taxon>
        <taxon>Halalkalibacter</taxon>
    </lineage>
</organism>
<dbReference type="InterPro" id="IPR003313">
    <property type="entry name" value="AraC-bd"/>
</dbReference>
<evidence type="ECO:0000256" key="3">
    <source>
        <dbReference type="ARBA" id="ARBA00023163"/>
    </source>
</evidence>
<feature type="domain" description="HTH araC/xylS-type" evidence="4">
    <location>
        <begin position="190"/>
        <end position="288"/>
    </location>
</feature>
<evidence type="ECO:0000256" key="1">
    <source>
        <dbReference type="ARBA" id="ARBA00023015"/>
    </source>
</evidence>
<sequence>MVNYVSAKIALNKFVHRIEQNGALFHVHYWGGMPKHYNNLVHKHSFFEAHYVLDGNGFYLDDNKTYPLQANTLFLSRPEVLHQITSEEGITVVYVAFELVESESSEEWIKMIDGVKGSSQVVVNINEDTTVALLWKSLLLEATKLQQPFYEENLTTLSYSLISSLIQTFAPASLTSNQRSIPETSSVVLNQVKLYIRDNLTDSLKLKEVSKQFHISERHLSRLFVTQLGMNYSDFIQHERIQKAATLLKTTDLTIKDIAEESGFVSVHHFTRVFRAIMRNPPGRFRSLYTNLKKTSFTDY</sequence>
<dbReference type="PANTHER" id="PTHR43280:SF28">
    <property type="entry name" value="HTH-TYPE TRANSCRIPTIONAL ACTIVATOR RHAS"/>
    <property type="match status" value="1"/>
</dbReference>
<keyword evidence="1" id="KW-0805">Transcription regulation</keyword>
<dbReference type="SUPFAM" id="SSF46689">
    <property type="entry name" value="Homeodomain-like"/>
    <property type="match status" value="2"/>
</dbReference>
<keyword evidence="2" id="KW-0238">DNA-binding</keyword>
<dbReference type="GO" id="GO:0003700">
    <property type="term" value="F:DNA-binding transcription factor activity"/>
    <property type="evidence" value="ECO:0007669"/>
    <property type="project" value="InterPro"/>
</dbReference>
<dbReference type="SMART" id="SM00342">
    <property type="entry name" value="HTH_ARAC"/>
    <property type="match status" value="1"/>
</dbReference>
<evidence type="ECO:0000313" key="5">
    <source>
        <dbReference type="EMBL" id="MCL7745579.1"/>
    </source>
</evidence>
<dbReference type="InterPro" id="IPR009057">
    <property type="entry name" value="Homeodomain-like_sf"/>
</dbReference>
<dbReference type="Pfam" id="PF12833">
    <property type="entry name" value="HTH_18"/>
    <property type="match status" value="1"/>
</dbReference>
<dbReference type="GO" id="GO:0043565">
    <property type="term" value="F:sequence-specific DNA binding"/>
    <property type="evidence" value="ECO:0007669"/>
    <property type="project" value="InterPro"/>
</dbReference>
<dbReference type="Pfam" id="PF02311">
    <property type="entry name" value="AraC_binding"/>
    <property type="match status" value="1"/>
</dbReference>
<dbReference type="RefSeq" id="WP_250094517.1">
    <property type="nucleotide sequence ID" value="NZ_JAKRYL010000001.1"/>
</dbReference>
<dbReference type="SUPFAM" id="SSF51215">
    <property type="entry name" value="Regulatory protein AraC"/>
    <property type="match status" value="1"/>
</dbReference>
<dbReference type="InterPro" id="IPR037923">
    <property type="entry name" value="HTH-like"/>
</dbReference>
<dbReference type="Proteomes" id="UP001139150">
    <property type="component" value="Unassembled WGS sequence"/>
</dbReference>
<evidence type="ECO:0000313" key="6">
    <source>
        <dbReference type="Proteomes" id="UP001139150"/>
    </source>
</evidence>
<keyword evidence="3" id="KW-0804">Transcription</keyword>
<dbReference type="PROSITE" id="PS00041">
    <property type="entry name" value="HTH_ARAC_FAMILY_1"/>
    <property type="match status" value="1"/>
</dbReference>
<dbReference type="Gene3D" id="1.10.10.60">
    <property type="entry name" value="Homeodomain-like"/>
    <property type="match status" value="2"/>
</dbReference>
<protein>
    <submittedName>
        <fullName evidence="5">AraC family transcriptional regulator</fullName>
    </submittedName>
</protein>
<evidence type="ECO:0000259" key="4">
    <source>
        <dbReference type="PROSITE" id="PS01124"/>
    </source>
</evidence>
<proteinExistence type="predicted"/>
<comment type="caution">
    <text evidence="5">The sequence shown here is derived from an EMBL/GenBank/DDBJ whole genome shotgun (WGS) entry which is preliminary data.</text>
</comment>
<dbReference type="PANTHER" id="PTHR43280">
    <property type="entry name" value="ARAC-FAMILY TRANSCRIPTIONAL REGULATOR"/>
    <property type="match status" value="1"/>
</dbReference>
<dbReference type="InterPro" id="IPR014710">
    <property type="entry name" value="RmlC-like_jellyroll"/>
</dbReference>
<name>A0A9X1ZU56_9BACI</name>
<dbReference type="EMBL" id="JAKRYL010000001">
    <property type="protein sequence ID" value="MCL7745579.1"/>
    <property type="molecule type" value="Genomic_DNA"/>
</dbReference>
<reference evidence="5" key="1">
    <citation type="submission" date="2022-02" db="EMBL/GenBank/DDBJ databases">
        <title>Halalkalibacter sp. nov. isolated from Lonar Lake, India.</title>
        <authorList>
            <person name="Joshi A."/>
            <person name="Thite S."/>
            <person name="Lodha T."/>
        </authorList>
    </citation>
    <scope>NUCLEOTIDE SEQUENCE</scope>
    <source>
        <strain evidence="5">MEB205</strain>
    </source>
</reference>
<dbReference type="InterPro" id="IPR018060">
    <property type="entry name" value="HTH_AraC"/>
</dbReference>
<evidence type="ECO:0000256" key="2">
    <source>
        <dbReference type="ARBA" id="ARBA00023125"/>
    </source>
</evidence>